<dbReference type="OrthoDB" id="9785995at2"/>
<keyword evidence="7" id="KW-0689">Ribosomal protein</keyword>
<dbReference type="GO" id="GO:0032259">
    <property type="term" value="P:methylation"/>
    <property type="evidence" value="ECO:0007669"/>
    <property type="project" value="UniProtKB-KW"/>
</dbReference>
<evidence type="ECO:0000313" key="8">
    <source>
        <dbReference type="Proteomes" id="UP000319499"/>
    </source>
</evidence>
<dbReference type="PANTHER" id="PTHR43648:SF1">
    <property type="entry name" value="ELECTRON TRANSFER FLAVOPROTEIN BETA SUBUNIT LYSINE METHYLTRANSFERASE"/>
    <property type="match status" value="1"/>
</dbReference>
<reference evidence="7 8" key="1">
    <citation type="submission" date="2019-02" db="EMBL/GenBank/DDBJ databases">
        <title>Apibacter muscae sp. nov.: a novel member of the house fly microbiota.</title>
        <authorList>
            <person name="Park R."/>
        </authorList>
    </citation>
    <scope>NUCLEOTIDE SEQUENCE [LARGE SCALE GENOMIC DNA]</scope>
    <source>
        <strain evidence="7 8">AL1</strain>
    </source>
</reference>
<gene>
    <name evidence="6" type="primary">prmA</name>
    <name evidence="7" type="ORF">ETU09_11205</name>
</gene>
<keyword evidence="4 6" id="KW-0808">Transferase</keyword>
<dbReference type="CDD" id="cd02440">
    <property type="entry name" value="AdoMet_MTases"/>
    <property type="match status" value="1"/>
</dbReference>
<comment type="subcellular location">
    <subcellularLocation>
        <location evidence="6">Cytoplasm</location>
    </subcellularLocation>
</comment>
<keyword evidence="7" id="KW-0687">Ribonucleoprotein</keyword>
<comment type="similarity">
    <text evidence="1 6">Belongs to the methyltransferase superfamily. PrmA family.</text>
</comment>
<evidence type="ECO:0000256" key="1">
    <source>
        <dbReference type="ARBA" id="ARBA00009741"/>
    </source>
</evidence>
<evidence type="ECO:0000256" key="5">
    <source>
        <dbReference type="ARBA" id="ARBA00022691"/>
    </source>
</evidence>
<feature type="binding site" evidence="6">
    <location>
        <position position="149"/>
    </location>
    <ligand>
        <name>S-adenosyl-L-methionine</name>
        <dbReference type="ChEBI" id="CHEBI:59789"/>
    </ligand>
</feature>
<evidence type="ECO:0000256" key="3">
    <source>
        <dbReference type="ARBA" id="ARBA00022603"/>
    </source>
</evidence>
<accession>A0A563D8X7</accession>
<dbReference type="InterPro" id="IPR029063">
    <property type="entry name" value="SAM-dependent_MTases_sf"/>
</dbReference>
<comment type="function">
    <text evidence="6">Methylates ribosomal protein L11.</text>
</comment>
<proteinExistence type="inferred from homology"/>
<dbReference type="EMBL" id="SELH01000026">
    <property type="protein sequence ID" value="TWP26254.1"/>
    <property type="molecule type" value="Genomic_DNA"/>
</dbReference>
<feature type="binding site" evidence="6">
    <location>
        <position position="128"/>
    </location>
    <ligand>
        <name>S-adenosyl-L-methionine</name>
        <dbReference type="ChEBI" id="CHEBI:59789"/>
    </ligand>
</feature>
<dbReference type="EC" id="2.1.1.-" evidence="6"/>
<feature type="binding site" evidence="6">
    <location>
        <position position="171"/>
    </location>
    <ligand>
        <name>S-adenosyl-L-methionine</name>
        <dbReference type="ChEBI" id="CHEBI:59789"/>
    </ligand>
</feature>
<dbReference type="InterPro" id="IPR050078">
    <property type="entry name" value="Ribosomal_L11_MeTrfase_PrmA"/>
</dbReference>
<dbReference type="GO" id="GO:0005737">
    <property type="term" value="C:cytoplasm"/>
    <property type="evidence" value="ECO:0007669"/>
    <property type="project" value="UniProtKB-SubCell"/>
</dbReference>
<comment type="catalytic activity">
    <reaction evidence="6">
        <text>L-lysyl-[protein] + 3 S-adenosyl-L-methionine = N(6),N(6),N(6)-trimethyl-L-lysyl-[protein] + 3 S-adenosyl-L-homocysteine + 3 H(+)</text>
        <dbReference type="Rhea" id="RHEA:54192"/>
        <dbReference type="Rhea" id="RHEA-COMP:9752"/>
        <dbReference type="Rhea" id="RHEA-COMP:13826"/>
        <dbReference type="ChEBI" id="CHEBI:15378"/>
        <dbReference type="ChEBI" id="CHEBI:29969"/>
        <dbReference type="ChEBI" id="CHEBI:57856"/>
        <dbReference type="ChEBI" id="CHEBI:59789"/>
        <dbReference type="ChEBI" id="CHEBI:61961"/>
    </reaction>
</comment>
<dbReference type="Proteomes" id="UP000319499">
    <property type="component" value="Unassembled WGS sequence"/>
</dbReference>
<dbReference type="GO" id="GO:0005840">
    <property type="term" value="C:ribosome"/>
    <property type="evidence" value="ECO:0007669"/>
    <property type="project" value="UniProtKB-KW"/>
</dbReference>
<dbReference type="AlphaFoldDB" id="A0A563D8X7"/>
<evidence type="ECO:0000256" key="6">
    <source>
        <dbReference type="HAMAP-Rule" id="MF_00735"/>
    </source>
</evidence>
<sequence length="277" mass="32196">MKYKEYQFNIEPLEPWREILIAYLAELPFESFVESELGLLAYIKDEYDKENLIEDLPLFSNKEVKISFTKQGSPDINWNEEWEKNFPPVLVENKIYLHTDFHPKKDEIPHQILIEPKMSFGTGHHETTYNMLNAMLEIDFKNKDVLDMGTGTGVLAIFAKMLDANYVDAIDIDHWSYQNAIDNAKKNNMHINVQLGDASLLGQQNYDIILANINKNILLQDIGAYVKNLKPKGFLLVSGIYEHDFNDIIKKANLHGLNFIKKWSKNNWISILLNYEL</sequence>
<organism evidence="7 8">
    <name type="scientific">Apibacter muscae</name>
    <dbReference type="NCBI Taxonomy" id="2509004"/>
    <lineage>
        <taxon>Bacteria</taxon>
        <taxon>Pseudomonadati</taxon>
        <taxon>Bacteroidota</taxon>
        <taxon>Flavobacteriia</taxon>
        <taxon>Flavobacteriales</taxon>
        <taxon>Weeksellaceae</taxon>
        <taxon>Apibacter</taxon>
    </lineage>
</organism>
<keyword evidence="2 6" id="KW-0963">Cytoplasm</keyword>
<dbReference type="GO" id="GO:0008276">
    <property type="term" value="F:protein methyltransferase activity"/>
    <property type="evidence" value="ECO:0007669"/>
    <property type="project" value="UniProtKB-UniRule"/>
</dbReference>
<dbReference type="NCBIfam" id="NF001785">
    <property type="entry name" value="PRK00517.2-2"/>
    <property type="match status" value="1"/>
</dbReference>
<evidence type="ECO:0000256" key="2">
    <source>
        <dbReference type="ARBA" id="ARBA00022490"/>
    </source>
</evidence>
<dbReference type="Pfam" id="PF06325">
    <property type="entry name" value="PrmA"/>
    <property type="match status" value="1"/>
</dbReference>
<dbReference type="Gene3D" id="3.40.50.150">
    <property type="entry name" value="Vaccinia Virus protein VP39"/>
    <property type="match status" value="1"/>
</dbReference>
<keyword evidence="3 6" id="KW-0489">Methyltransferase</keyword>
<dbReference type="PIRSF" id="PIRSF000401">
    <property type="entry name" value="RPL11_MTase"/>
    <property type="match status" value="1"/>
</dbReference>
<dbReference type="HAMAP" id="MF_00735">
    <property type="entry name" value="Methyltr_PrmA"/>
    <property type="match status" value="1"/>
</dbReference>
<evidence type="ECO:0000313" key="7">
    <source>
        <dbReference type="EMBL" id="TWP26254.1"/>
    </source>
</evidence>
<feature type="binding site" evidence="6">
    <location>
        <position position="212"/>
    </location>
    <ligand>
        <name>S-adenosyl-L-methionine</name>
        <dbReference type="ChEBI" id="CHEBI:59789"/>
    </ligand>
</feature>
<evidence type="ECO:0000256" key="4">
    <source>
        <dbReference type="ARBA" id="ARBA00022679"/>
    </source>
</evidence>
<keyword evidence="8" id="KW-1185">Reference proteome</keyword>
<name>A0A563D8X7_9FLAO</name>
<protein>
    <recommendedName>
        <fullName evidence="6">Ribosomal protein L11 methyltransferase</fullName>
        <shortName evidence="6">L11 Mtase</shortName>
        <ecNumber evidence="6">2.1.1.-</ecNumber>
    </recommendedName>
</protein>
<dbReference type="InterPro" id="IPR004498">
    <property type="entry name" value="Ribosomal_PrmA_MeTrfase"/>
</dbReference>
<dbReference type="RefSeq" id="WP_146293602.1">
    <property type="nucleotide sequence ID" value="NZ_SELH01000026.1"/>
</dbReference>
<dbReference type="PANTHER" id="PTHR43648">
    <property type="entry name" value="ELECTRON TRANSFER FLAVOPROTEIN BETA SUBUNIT LYSINE METHYLTRANSFERASE"/>
    <property type="match status" value="1"/>
</dbReference>
<keyword evidence="5 6" id="KW-0949">S-adenosyl-L-methionine</keyword>
<dbReference type="SUPFAM" id="SSF53335">
    <property type="entry name" value="S-adenosyl-L-methionine-dependent methyltransferases"/>
    <property type="match status" value="1"/>
</dbReference>
<comment type="caution">
    <text evidence="7">The sequence shown here is derived from an EMBL/GenBank/DDBJ whole genome shotgun (WGS) entry which is preliminary data.</text>
</comment>